<gene>
    <name evidence="2" type="ORF">H9637_05580</name>
</gene>
<dbReference type="PANTHER" id="PTHR34821:SF2">
    <property type="entry name" value="INNER MEMBRANE PROTEIN YDCZ"/>
    <property type="match status" value="1"/>
</dbReference>
<accession>A0ABR8YQH5</accession>
<dbReference type="InterPro" id="IPR006750">
    <property type="entry name" value="YdcZ"/>
</dbReference>
<feature type="transmembrane region" description="Helical" evidence="1">
    <location>
        <begin position="63"/>
        <end position="86"/>
    </location>
</feature>
<feature type="transmembrane region" description="Helical" evidence="1">
    <location>
        <begin position="5"/>
        <end position="23"/>
    </location>
</feature>
<dbReference type="Pfam" id="PF04657">
    <property type="entry name" value="DMT_YdcZ"/>
    <property type="match status" value="1"/>
</dbReference>
<keyword evidence="1" id="KW-0812">Transmembrane</keyword>
<reference evidence="2 3" key="1">
    <citation type="submission" date="2020-08" db="EMBL/GenBank/DDBJ databases">
        <title>A Genomic Blueprint of the Chicken Gut Microbiome.</title>
        <authorList>
            <person name="Gilroy R."/>
            <person name="Ravi A."/>
            <person name="Getino M."/>
            <person name="Pursley I."/>
            <person name="Horton D.L."/>
            <person name="Alikhan N.-F."/>
            <person name="Baker D."/>
            <person name="Gharbi K."/>
            <person name="Hall N."/>
            <person name="Watson M."/>
            <person name="Adriaenssens E.M."/>
            <person name="Foster-Nyarko E."/>
            <person name="Jarju S."/>
            <person name="Secka A."/>
            <person name="Antonio M."/>
            <person name="Oren A."/>
            <person name="Chaudhuri R."/>
            <person name="La Ragione R.M."/>
            <person name="Hildebrand F."/>
            <person name="Pallen M.J."/>
        </authorList>
    </citation>
    <scope>NUCLEOTIDE SEQUENCE [LARGE SCALE GENOMIC DNA]</scope>
    <source>
        <strain evidence="2 3">N37</strain>
    </source>
</reference>
<organism evidence="2 3">
    <name type="scientific">Clostridium faecium</name>
    <dbReference type="NCBI Taxonomy" id="2762223"/>
    <lineage>
        <taxon>Bacteria</taxon>
        <taxon>Bacillati</taxon>
        <taxon>Bacillota</taxon>
        <taxon>Clostridia</taxon>
        <taxon>Eubacteriales</taxon>
        <taxon>Clostridiaceae</taxon>
        <taxon>Clostridium</taxon>
    </lineage>
</organism>
<evidence type="ECO:0000256" key="1">
    <source>
        <dbReference type="SAM" id="Phobius"/>
    </source>
</evidence>
<dbReference type="PANTHER" id="PTHR34821">
    <property type="entry name" value="INNER MEMBRANE PROTEIN YDCZ"/>
    <property type="match status" value="1"/>
</dbReference>
<comment type="caution">
    <text evidence="2">The sequence shown here is derived from an EMBL/GenBank/DDBJ whole genome shotgun (WGS) entry which is preliminary data.</text>
</comment>
<protein>
    <submittedName>
        <fullName evidence="2">DMT family transporter</fullName>
    </submittedName>
</protein>
<keyword evidence="1" id="KW-1133">Transmembrane helix</keyword>
<proteinExistence type="predicted"/>
<sequence length="140" mass="15403">MYEIAAVFIGVLIAIMATFNAILHNYSGSYLSILIIHIVGLITVIFALIIKKQKIFSKKKAPMYLYGAGAIGVLMVLFSNICFAQLGASLTLSLTVFGELVMSCIIDHFGLLGMKTYKFYNKKIIGFIIIFAGIVVMAMY</sequence>
<dbReference type="Proteomes" id="UP000627166">
    <property type="component" value="Unassembled WGS sequence"/>
</dbReference>
<dbReference type="EMBL" id="JACSQB010000039">
    <property type="protein sequence ID" value="MBD8046517.1"/>
    <property type="molecule type" value="Genomic_DNA"/>
</dbReference>
<feature type="transmembrane region" description="Helical" evidence="1">
    <location>
        <begin position="92"/>
        <end position="112"/>
    </location>
</feature>
<name>A0ABR8YQH5_9CLOT</name>
<keyword evidence="3" id="KW-1185">Reference proteome</keyword>
<keyword evidence="1" id="KW-0472">Membrane</keyword>
<evidence type="ECO:0000313" key="2">
    <source>
        <dbReference type="EMBL" id="MBD8046517.1"/>
    </source>
</evidence>
<dbReference type="RefSeq" id="WP_191739489.1">
    <property type="nucleotide sequence ID" value="NZ_JACSQB010000039.1"/>
</dbReference>
<evidence type="ECO:0000313" key="3">
    <source>
        <dbReference type="Proteomes" id="UP000627166"/>
    </source>
</evidence>
<feature type="transmembrane region" description="Helical" evidence="1">
    <location>
        <begin position="29"/>
        <end position="51"/>
    </location>
</feature>
<feature type="transmembrane region" description="Helical" evidence="1">
    <location>
        <begin position="124"/>
        <end position="139"/>
    </location>
</feature>